<dbReference type="eggNOG" id="COG1145">
    <property type="taxonomic scope" value="Bacteria"/>
</dbReference>
<dbReference type="Pfam" id="PF00037">
    <property type="entry name" value="Fer4"/>
    <property type="match status" value="1"/>
</dbReference>
<dbReference type="PROSITE" id="PS00198">
    <property type="entry name" value="4FE4S_FER_1"/>
    <property type="match status" value="1"/>
</dbReference>
<dbReference type="InterPro" id="IPR029039">
    <property type="entry name" value="Flavoprotein-like_sf"/>
</dbReference>
<evidence type="ECO:0000256" key="3">
    <source>
        <dbReference type="ARBA" id="ARBA00023014"/>
    </source>
</evidence>
<evidence type="ECO:0000313" key="5">
    <source>
        <dbReference type="EMBL" id="ADO82411.1"/>
    </source>
</evidence>
<dbReference type="GO" id="GO:0046872">
    <property type="term" value="F:metal ion binding"/>
    <property type="evidence" value="ECO:0007669"/>
    <property type="project" value="UniProtKB-KW"/>
</dbReference>
<dbReference type="EMBL" id="CP002281">
    <property type="protein sequence ID" value="ADO82411.1"/>
    <property type="molecule type" value="Genomic_DNA"/>
</dbReference>
<dbReference type="Proteomes" id="UP000006875">
    <property type="component" value="Chromosome"/>
</dbReference>
<dbReference type="eggNOG" id="COG0716">
    <property type="taxonomic scope" value="Bacteria"/>
</dbReference>
<organism evidence="5 6">
    <name type="scientific">Ilyobacter polytropus (strain ATCC 51220 / DSM 2926 / LMG 16218 / CuHBu1)</name>
    <dbReference type="NCBI Taxonomy" id="572544"/>
    <lineage>
        <taxon>Bacteria</taxon>
        <taxon>Fusobacteriati</taxon>
        <taxon>Fusobacteriota</taxon>
        <taxon>Fusobacteriia</taxon>
        <taxon>Fusobacteriales</taxon>
        <taxon>Fusobacteriaceae</taxon>
        <taxon>Ilyobacter</taxon>
    </lineage>
</organism>
<gene>
    <name evidence="5" type="ordered locus">Ilyop_0624</name>
</gene>
<dbReference type="NCBIfam" id="NF038196">
    <property type="entry name" value="ferrodoxin_EFR1"/>
    <property type="match status" value="1"/>
</dbReference>
<evidence type="ECO:0000313" key="6">
    <source>
        <dbReference type="Proteomes" id="UP000006875"/>
    </source>
</evidence>
<evidence type="ECO:0000259" key="4">
    <source>
        <dbReference type="PROSITE" id="PS51379"/>
    </source>
</evidence>
<feature type="domain" description="4Fe-4S ferredoxin-type" evidence="4">
    <location>
        <begin position="178"/>
        <end position="208"/>
    </location>
</feature>
<dbReference type="RefSeq" id="WP_013387081.1">
    <property type="nucleotide sequence ID" value="NC_014632.1"/>
</dbReference>
<dbReference type="InterPro" id="IPR047964">
    <property type="entry name" value="EFR1-like"/>
</dbReference>
<dbReference type="SUPFAM" id="SSF54862">
    <property type="entry name" value="4Fe-4S ferredoxins"/>
    <property type="match status" value="1"/>
</dbReference>
<dbReference type="HOGENOM" id="CLU_068049_0_0_0"/>
<dbReference type="Gene3D" id="3.40.50.360">
    <property type="match status" value="1"/>
</dbReference>
<sequence>MKRGSIYYFSGTGNSYYTAKLLGEKLDLSVESIDIKNIPRGRQEYIGIVFPVYAFGPPNIVKKFMEKLEGLNGEYVFIVVTYGGQCGPTIDITEKLLKKSRIQLNYAGKVKFPDNYILSFKVPEESKQMRILEEADRKITLISKEVLKKYVKIEKEKFPFNLIPEKIHFWSASRFRKMGKELKADSRCNQCGLCVKNCPVNNIRLIDKKIIFGVVCELCLRCVHTCPKEAINYKNKTQGKKRYLNPKVYMD</sequence>
<keyword evidence="3" id="KW-0411">Iron-sulfur</keyword>
<proteinExistence type="predicted"/>
<dbReference type="InterPro" id="IPR017896">
    <property type="entry name" value="4Fe4S_Fe-S-bd"/>
</dbReference>
<keyword evidence="2" id="KW-0408">Iron</keyword>
<keyword evidence="6" id="KW-1185">Reference proteome</keyword>
<feature type="domain" description="4Fe-4S ferredoxin-type" evidence="4">
    <location>
        <begin position="216"/>
        <end position="236"/>
    </location>
</feature>
<dbReference type="KEGG" id="ipo:Ilyop_0624"/>
<dbReference type="PROSITE" id="PS51379">
    <property type="entry name" value="4FE4S_FER_2"/>
    <property type="match status" value="2"/>
</dbReference>
<name>E3H6P2_ILYPC</name>
<keyword evidence="1" id="KW-0479">Metal-binding</keyword>
<accession>E3H6P2</accession>
<dbReference type="STRING" id="572544.Ilyop_0624"/>
<evidence type="ECO:0000256" key="2">
    <source>
        <dbReference type="ARBA" id="ARBA00023004"/>
    </source>
</evidence>
<dbReference type="SUPFAM" id="SSF52218">
    <property type="entry name" value="Flavoproteins"/>
    <property type="match status" value="1"/>
</dbReference>
<dbReference type="GO" id="GO:0051536">
    <property type="term" value="F:iron-sulfur cluster binding"/>
    <property type="evidence" value="ECO:0007669"/>
    <property type="project" value="UniProtKB-KW"/>
</dbReference>
<dbReference type="InterPro" id="IPR017900">
    <property type="entry name" value="4Fe4S_Fe_S_CS"/>
</dbReference>
<evidence type="ECO:0000256" key="1">
    <source>
        <dbReference type="ARBA" id="ARBA00022723"/>
    </source>
</evidence>
<dbReference type="Gene3D" id="3.30.70.20">
    <property type="match status" value="1"/>
</dbReference>
<reference evidence="5 6" key="1">
    <citation type="journal article" date="2010" name="Stand. Genomic Sci.">
        <title>Complete genome sequence of Ilyobacter polytropus type strain (CuHbu1).</title>
        <authorList>
            <person name="Sikorski J."/>
            <person name="Chertkov O."/>
            <person name="Lapidus A."/>
            <person name="Nolan M."/>
            <person name="Lucas S."/>
            <person name="Del Rio T.G."/>
            <person name="Tice H."/>
            <person name="Cheng J.F."/>
            <person name="Tapia R."/>
            <person name="Han C."/>
            <person name="Goodwin L."/>
            <person name="Pitluck S."/>
            <person name="Liolios K."/>
            <person name="Ivanova N."/>
            <person name="Mavromatis K."/>
            <person name="Mikhailova N."/>
            <person name="Pati A."/>
            <person name="Chen A."/>
            <person name="Palaniappan K."/>
            <person name="Land M."/>
            <person name="Hauser L."/>
            <person name="Chang Y.J."/>
            <person name="Jeffries C.D."/>
            <person name="Brambilla E."/>
            <person name="Yasawong M."/>
            <person name="Rohde M."/>
            <person name="Pukall R."/>
            <person name="Spring S."/>
            <person name="Goker M."/>
            <person name="Woyke T."/>
            <person name="Bristow J."/>
            <person name="Eisen J.A."/>
            <person name="Markowitz V."/>
            <person name="Hugenholtz P."/>
            <person name="Kyrpides N.C."/>
            <person name="Klenk H.P."/>
        </authorList>
    </citation>
    <scope>NUCLEOTIDE SEQUENCE [LARGE SCALE GENOMIC DNA]</scope>
    <source>
        <strain evidence="6">ATCC 51220 / DSM 2926 / LMG 16218 / CuHBu1</strain>
    </source>
</reference>
<dbReference type="AlphaFoldDB" id="E3H6P2"/>
<protein>
    <submittedName>
        <fullName evidence="5">4Fe-4S ferredoxin iron-sulfur binding domain protein</fullName>
    </submittedName>
</protein>